<reference evidence="11 12" key="1">
    <citation type="submission" date="2018-11" db="EMBL/GenBank/DDBJ databases">
        <title>Genome sequencing and assembly of Anaerosphaera sp. nov., GS7-6-2.</title>
        <authorList>
            <person name="Rettenmaier R."/>
            <person name="Liebl W."/>
            <person name="Zverlov V."/>
        </authorList>
    </citation>
    <scope>NUCLEOTIDE SEQUENCE [LARGE SCALE GENOMIC DNA]</scope>
    <source>
        <strain evidence="11 12">GS7-6-2</strain>
    </source>
</reference>
<proteinExistence type="inferred from homology"/>
<evidence type="ECO:0000256" key="3">
    <source>
        <dbReference type="ARBA" id="ARBA00022695"/>
    </source>
</evidence>
<comment type="caution">
    <text evidence="11">The sequence shown here is derived from an EMBL/GenBank/DDBJ whole genome shotgun (WGS) entry which is preliminary data.</text>
</comment>
<comment type="pathway">
    <text evidence="9">Cofactor biosynthesis; coenzyme A biosynthesis; CoA from (R)-pantothenate: step 4/5.</text>
</comment>
<comment type="function">
    <text evidence="9">Reversibly transfers an adenylyl group from ATP to 4'-phosphopantetheine, yielding dephospho-CoA (dPCoA) and pyrophosphate.</text>
</comment>
<keyword evidence="1 9" id="KW-0963">Cytoplasm</keyword>
<dbReference type="PANTHER" id="PTHR21342:SF1">
    <property type="entry name" value="PHOSPHOPANTETHEINE ADENYLYLTRANSFERASE"/>
    <property type="match status" value="1"/>
</dbReference>
<feature type="binding site" evidence="9">
    <location>
        <position position="8"/>
    </location>
    <ligand>
        <name>substrate</name>
    </ligand>
</feature>
<keyword evidence="2 9" id="KW-0808">Transferase</keyword>
<dbReference type="InterPro" id="IPR014729">
    <property type="entry name" value="Rossmann-like_a/b/a_fold"/>
</dbReference>
<dbReference type="Pfam" id="PF01467">
    <property type="entry name" value="CTP_transf_like"/>
    <property type="match status" value="1"/>
</dbReference>
<dbReference type="PRINTS" id="PR01020">
    <property type="entry name" value="LPSBIOSNTHSS"/>
</dbReference>
<dbReference type="GO" id="GO:0005524">
    <property type="term" value="F:ATP binding"/>
    <property type="evidence" value="ECO:0007669"/>
    <property type="project" value="UniProtKB-KW"/>
</dbReference>
<feature type="binding site" evidence="9">
    <location>
        <position position="86"/>
    </location>
    <ligand>
        <name>substrate</name>
    </ligand>
</feature>
<feature type="binding site" evidence="9">
    <location>
        <begin position="8"/>
        <end position="9"/>
    </location>
    <ligand>
        <name>ATP</name>
        <dbReference type="ChEBI" id="CHEBI:30616"/>
    </ligand>
</feature>
<gene>
    <name evidence="9" type="primary">coaD</name>
    <name evidence="11" type="ORF">EF514_04740</name>
</gene>
<evidence type="ECO:0000313" key="11">
    <source>
        <dbReference type="EMBL" id="RVU54896.1"/>
    </source>
</evidence>
<name>A0A437S786_9FIRM</name>
<dbReference type="Proteomes" id="UP000288812">
    <property type="component" value="Unassembled WGS sequence"/>
</dbReference>
<evidence type="ECO:0000256" key="5">
    <source>
        <dbReference type="ARBA" id="ARBA00022840"/>
    </source>
</evidence>
<dbReference type="EMBL" id="RLIH01000005">
    <property type="protein sequence ID" value="RVU54896.1"/>
    <property type="molecule type" value="Genomic_DNA"/>
</dbReference>
<keyword evidence="7 9" id="KW-0173">Coenzyme A biosynthesis</keyword>
<comment type="subcellular location">
    <subcellularLocation>
        <location evidence="9">Cytoplasm</location>
    </subcellularLocation>
</comment>
<feature type="domain" description="Cytidyltransferase-like" evidence="10">
    <location>
        <begin position="4"/>
        <end position="132"/>
    </location>
</feature>
<keyword evidence="6 9" id="KW-0460">Magnesium</keyword>
<dbReference type="HAMAP" id="MF_00151">
    <property type="entry name" value="PPAT_bact"/>
    <property type="match status" value="1"/>
</dbReference>
<comment type="cofactor">
    <cofactor evidence="9">
        <name>Mg(2+)</name>
        <dbReference type="ChEBI" id="CHEBI:18420"/>
    </cofactor>
</comment>
<feature type="binding site" evidence="9">
    <location>
        <begin position="122"/>
        <end position="128"/>
    </location>
    <ligand>
        <name>ATP</name>
        <dbReference type="ChEBI" id="CHEBI:30616"/>
    </ligand>
</feature>
<dbReference type="AlphaFoldDB" id="A0A437S786"/>
<dbReference type="CDD" id="cd02163">
    <property type="entry name" value="PPAT"/>
    <property type="match status" value="1"/>
</dbReference>
<dbReference type="InterPro" id="IPR001980">
    <property type="entry name" value="PPAT"/>
</dbReference>
<feature type="binding site" evidence="9">
    <location>
        <position position="72"/>
    </location>
    <ligand>
        <name>substrate</name>
    </ligand>
</feature>
<dbReference type="Gene3D" id="3.40.50.620">
    <property type="entry name" value="HUPs"/>
    <property type="match status" value="1"/>
</dbReference>
<evidence type="ECO:0000256" key="9">
    <source>
        <dbReference type="HAMAP-Rule" id="MF_00151"/>
    </source>
</evidence>
<feature type="binding site" evidence="9">
    <location>
        <begin position="87"/>
        <end position="89"/>
    </location>
    <ligand>
        <name>ATP</name>
        <dbReference type="ChEBI" id="CHEBI:30616"/>
    </ligand>
</feature>
<evidence type="ECO:0000256" key="1">
    <source>
        <dbReference type="ARBA" id="ARBA00022490"/>
    </source>
</evidence>
<accession>A0A437S786</accession>
<dbReference type="SUPFAM" id="SSF52374">
    <property type="entry name" value="Nucleotidylyl transferase"/>
    <property type="match status" value="1"/>
</dbReference>
<keyword evidence="12" id="KW-1185">Reference proteome</keyword>
<dbReference type="EC" id="2.7.7.3" evidence="9"/>
<evidence type="ECO:0000256" key="7">
    <source>
        <dbReference type="ARBA" id="ARBA00022993"/>
    </source>
</evidence>
<evidence type="ECO:0000313" key="12">
    <source>
        <dbReference type="Proteomes" id="UP000288812"/>
    </source>
</evidence>
<dbReference type="RefSeq" id="WP_127724279.1">
    <property type="nucleotide sequence ID" value="NZ_RLIH01000005.1"/>
</dbReference>
<dbReference type="NCBIfam" id="TIGR00125">
    <property type="entry name" value="cyt_tran_rel"/>
    <property type="match status" value="1"/>
</dbReference>
<organism evidence="11 12">
    <name type="scientific">Anaerosphaera multitolerans</name>
    <dbReference type="NCBI Taxonomy" id="2487351"/>
    <lineage>
        <taxon>Bacteria</taxon>
        <taxon>Bacillati</taxon>
        <taxon>Bacillota</taxon>
        <taxon>Tissierellia</taxon>
        <taxon>Tissierellales</taxon>
        <taxon>Peptoniphilaceae</taxon>
        <taxon>Anaerosphaera</taxon>
    </lineage>
</organism>
<evidence type="ECO:0000259" key="10">
    <source>
        <dbReference type="Pfam" id="PF01467"/>
    </source>
</evidence>
<dbReference type="NCBIfam" id="TIGR01510">
    <property type="entry name" value="coaD_prev_kdtB"/>
    <property type="match status" value="1"/>
</dbReference>
<evidence type="ECO:0000256" key="4">
    <source>
        <dbReference type="ARBA" id="ARBA00022741"/>
    </source>
</evidence>
<feature type="binding site" evidence="9">
    <location>
        <position position="16"/>
    </location>
    <ligand>
        <name>ATP</name>
        <dbReference type="ChEBI" id="CHEBI:30616"/>
    </ligand>
</feature>
<feature type="binding site" evidence="9">
    <location>
        <position position="40"/>
    </location>
    <ligand>
        <name>substrate</name>
    </ligand>
</feature>
<dbReference type="OrthoDB" id="9806661at2"/>
<comment type="catalytic activity">
    <reaction evidence="8 9">
        <text>(R)-4'-phosphopantetheine + ATP + H(+) = 3'-dephospho-CoA + diphosphate</text>
        <dbReference type="Rhea" id="RHEA:19801"/>
        <dbReference type="ChEBI" id="CHEBI:15378"/>
        <dbReference type="ChEBI" id="CHEBI:30616"/>
        <dbReference type="ChEBI" id="CHEBI:33019"/>
        <dbReference type="ChEBI" id="CHEBI:57328"/>
        <dbReference type="ChEBI" id="CHEBI:61723"/>
        <dbReference type="EC" id="2.7.7.3"/>
    </reaction>
</comment>
<keyword evidence="4 9" id="KW-0547">Nucleotide-binding</keyword>
<comment type="subunit">
    <text evidence="9">Homohexamer.</text>
</comment>
<dbReference type="PANTHER" id="PTHR21342">
    <property type="entry name" value="PHOSPHOPANTETHEINE ADENYLYLTRANSFERASE"/>
    <property type="match status" value="1"/>
</dbReference>
<evidence type="ECO:0000256" key="6">
    <source>
        <dbReference type="ARBA" id="ARBA00022842"/>
    </source>
</evidence>
<keyword evidence="3 9" id="KW-0548">Nucleotidyltransferase</keyword>
<dbReference type="InterPro" id="IPR004821">
    <property type="entry name" value="Cyt_trans-like"/>
</dbReference>
<evidence type="ECO:0000256" key="8">
    <source>
        <dbReference type="ARBA" id="ARBA00029346"/>
    </source>
</evidence>
<dbReference type="GO" id="GO:0004595">
    <property type="term" value="F:pantetheine-phosphate adenylyltransferase activity"/>
    <property type="evidence" value="ECO:0007669"/>
    <property type="project" value="UniProtKB-UniRule"/>
</dbReference>
<comment type="similarity">
    <text evidence="9">Belongs to the bacterial CoaD family.</text>
</comment>
<dbReference type="GO" id="GO:0015937">
    <property type="term" value="P:coenzyme A biosynthetic process"/>
    <property type="evidence" value="ECO:0007669"/>
    <property type="project" value="UniProtKB-UniRule"/>
</dbReference>
<feature type="binding site" evidence="9">
    <location>
        <position position="97"/>
    </location>
    <ligand>
        <name>ATP</name>
        <dbReference type="ChEBI" id="CHEBI:30616"/>
    </ligand>
</feature>
<protein>
    <recommendedName>
        <fullName evidence="9">Phosphopantetheine adenylyltransferase</fullName>
        <ecNumber evidence="9">2.7.7.3</ecNumber>
    </recommendedName>
    <alternativeName>
        <fullName evidence="9">Dephospho-CoA pyrophosphorylase</fullName>
    </alternativeName>
    <alternativeName>
        <fullName evidence="9">Pantetheine-phosphate adenylyltransferase</fullName>
        <shortName evidence="9">PPAT</shortName>
    </alternativeName>
</protein>
<dbReference type="UniPathway" id="UPA00241">
    <property type="reaction ID" value="UER00355"/>
</dbReference>
<keyword evidence="5 9" id="KW-0067">ATP-binding</keyword>
<evidence type="ECO:0000256" key="2">
    <source>
        <dbReference type="ARBA" id="ARBA00022679"/>
    </source>
</evidence>
<feature type="site" description="Transition state stabilizer" evidence="9">
    <location>
        <position position="16"/>
    </location>
</feature>
<sequence>MKVIYAGSFDPVTNGHIDIILRSRDIFGEVIVAVLNNRNKKVMFSVEERLDLLSRVLDKEENIEIDSFEGLLVDYAKKKNCRTVVRGIRTSMDYESEYTLARANMHYKDGVETIFLLASDENSFVSSTLAKEVAQFNGDLSIFVPDIVGKAMMDKIKGGK</sequence>
<dbReference type="GO" id="GO:0005737">
    <property type="term" value="C:cytoplasm"/>
    <property type="evidence" value="ECO:0007669"/>
    <property type="project" value="UniProtKB-SubCell"/>
</dbReference>